<dbReference type="EMBL" id="LMXB01000007">
    <property type="protein sequence ID" value="KUO23115.1"/>
    <property type="molecule type" value="Genomic_DNA"/>
</dbReference>
<organism evidence="1 2">
    <name type="scientific">Streptomyces dysideae</name>
    <dbReference type="NCBI Taxonomy" id="909626"/>
    <lineage>
        <taxon>Bacteria</taxon>
        <taxon>Bacillati</taxon>
        <taxon>Actinomycetota</taxon>
        <taxon>Actinomycetes</taxon>
        <taxon>Kitasatosporales</taxon>
        <taxon>Streptomycetaceae</taxon>
        <taxon>Streptomyces</taxon>
    </lineage>
</organism>
<dbReference type="Proteomes" id="UP000053260">
    <property type="component" value="Unassembled WGS sequence"/>
</dbReference>
<evidence type="ECO:0000313" key="2">
    <source>
        <dbReference type="Proteomes" id="UP000053260"/>
    </source>
</evidence>
<protein>
    <submittedName>
        <fullName evidence="1">Uncharacterized protein</fullName>
    </submittedName>
</protein>
<reference evidence="1 2" key="1">
    <citation type="submission" date="2015-10" db="EMBL/GenBank/DDBJ databases">
        <title>Draft genome sequence of Streptomyces sp. RV15, isolated from a marine sponge.</title>
        <authorList>
            <person name="Ruckert C."/>
            <person name="Abdelmohsen U.R."/>
            <person name="Winkler A."/>
            <person name="Hentschel U."/>
            <person name="Kalinowski J."/>
            <person name="Kampfer P."/>
            <person name="Glaeser S."/>
        </authorList>
    </citation>
    <scope>NUCLEOTIDE SEQUENCE [LARGE SCALE GENOMIC DNA]</scope>
    <source>
        <strain evidence="1 2">RV15</strain>
    </source>
</reference>
<proteinExistence type="predicted"/>
<evidence type="ECO:0000313" key="1">
    <source>
        <dbReference type="EMBL" id="KUO23115.1"/>
    </source>
</evidence>
<sequence length="84" mass="9336">MVIGGDGLGIKAETENWQTHARISAMGVPALERSREWGRLRELVERIGGAGDRFLVVHRIPDIPDVFAQAITVAPLLRHRRLEG</sequence>
<comment type="caution">
    <text evidence="1">The sequence shown here is derived from an EMBL/GenBank/DDBJ whole genome shotgun (WGS) entry which is preliminary data.</text>
</comment>
<gene>
    <name evidence="1" type="ORF">AQJ91_00655</name>
</gene>
<name>A0A101V610_9ACTN</name>
<keyword evidence="2" id="KW-1185">Reference proteome</keyword>
<accession>A0A101V610</accession>
<dbReference type="AlphaFoldDB" id="A0A101V610"/>
<dbReference type="STRING" id="909626.AQJ91_00655"/>